<evidence type="ECO:0000256" key="2">
    <source>
        <dbReference type="SAM" id="Phobius"/>
    </source>
</evidence>
<sequence length="173" mass="18085">MTSTETQSGTTVGADGNTDQAAHEHGDGSLNRLAVSATFHCMTGCVLGEVTGLVIATALGWGDVASIALAVGLAFLFGYILTSIPLFKAGLSLAAIVPIALATDTVSISIMEVVDNAVMLLVPGAMDSYLDDVLFWGPMLGGFVVAFPFAWYANRYLLARGKGHALVHQYHSH</sequence>
<organism evidence="4">
    <name type="scientific">uncultured Solirubrobacterales bacterium</name>
    <dbReference type="NCBI Taxonomy" id="768556"/>
    <lineage>
        <taxon>Bacteria</taxon>
        <taxon>Bacillati</taxon>
        <taxon>Actinomycetota</taxon>
        <taxon>Thermoleophilia</taxon>
        <taxon>Solirubrobacterales</taxon>
        <taxon>environmental samples</taxon>
    </lineage>
</organism>
<keyword evidence="2" id="KW-0812">Transmembrane</keyword>
<feature type="transmembrane region" description="Helical" evidence="2">
    <location>
        <begin position="58"/>
        <end position="81"/>
    </location>
</feature>
<dbReference type="AlphaFoldDB" id="A0A6J4S890"/>
<proteinExistence type="predicted"/>
<accession>A0A6J4S890</accession>
<dbReference type="EMBL" id="CADCVV010000064">
    <property type="protein sequence ID" value="CAA9492490.1"/>
    <property type="molecule type" value="Genomic_DNA"/>
</dbReference>
<reference evidence="4" key="1">
    <citation type="submission" date="2020-02" db="EMBL/GenBank/DDBJ databases">
        <authorList>
            <person name="Meier V. D."/>
        </authorList>
    </citation>
    <scope>NUCLEOTIDE SEQUENCE</scope>
    <source>
        <strain evidence="4">AVDCRST_MAG17</strain>
    </source>
</reference>
<evidence type="ECO:0000313" key="4">
    <source>
        <dbReference type="EMBL" id="CAA9492490.1"/>
    </source>
</evidence>
<gene>
    <name evidence="4" type="ORF">AVDCRST_MAG17-857</name>
</gene>
<keyword evidence="2" id="KW-1133">Transmembrane helix</keyword>
<dbReference type="InterPro" id="IPR025509">
    <property type="entry name" value="DUF4396"/>
</dbReference>
<evidence type="ECO:0000256" key="1">
    <source>
        <dbReference type="SAM" id="MobiDB-lite"/>
    </source>
</evidence>
<name>A0A6J4S890_9ACTN</name>
<feature type="compositionally biased region" description="Polar residues" evidence="1">
    <location>
        <begin position="1"/>
        <end position="11"/>
    </location>
</feature>
<protein>
    <recommendedName>
        <fullName evidence="3">DUF4396 domain-containing protein</fullName>
    </recommendedName>
</protein>
<feature type="transmembrane region" description="Helical" evidence="2">
    <location>
        <begin position="134"/>
        <end position="153"/>
    </location>
</feature>
<feature type="domain" description="DUF4396" evidence="3">
    <location>
        <begin position="34"/>
        <end position="163"/>
    </location>
</feature>
<evidence type="ECO:0000259" key="3">
    <source>
        <dbReference type="Pfam" id="PF14342"/>
    </source>
</evidence>
<feature type="region of interest" description="Disordered" evidence="1">
    <location>
        <begin position="1"/>
        <end position="22"/>
    </location>
</feature>
<feature type="transmembrane region" description="Helical" evidence="2">
    <location>
        <begin position="93"/>
        <end position="114"/>
    </location>
</feature>
<keyword evidence="2" id="KW-0472">Membrane</keyword>
<dbReference type="Pfam" id="PF14342">
    <property type="entry name" value="DUF4396"/>
    <property type="match status" value="1"/>
</dbReference>